<feature type="transmembrane region" description="Helical" evidence="7">
    <location>
        <begin position="107"/>
        <end position="127"/>
    </location>
</feature>
<evidence type="ECO:0000313" key="10">
    <source>
        <dbReference type="Proteomes" id="UP000027778"/>
    </source>
</evidence>
<proteinExistence type="predicted"/>
<feature type="transmembrane region" description="Helical" evidence="7">
    <location>
        <begin position="207"/>
        <end position="230"/>
    </location>
</feature>
<feature type="transmembrane region" description="Helical" evidence="7">
    <location>
        <begin position="335"/>
        <end position="358"/>
    </location>
</feature>
<comment type="subcellular location">
    <subcellularLocation>
        <location evidence="1">Cell membrane</location>
        <topology evidence="1">Multi-pass membrane protein</topology>
    </subcellularLocation>
</comment>
<dbReference type="Pfam" id="PF07690">
    <property type="entry name" value="MFS_1"/>
    <property type="match status" value="1"/>
</dbReference>
<feature type="transmembrane region" description="Helical" evidence="7">
    <location>
        <begin position="139"/>
        <end position="159"/>
    </location>
</feature>
<keyword evidence="6 7" id="KW-0472">Membrane</keyword>
<evidence type="ECO:0000256" key="5">
    <source>
        <dbReference type="ARBA" id="ARBA00022989"/>
    </source>
</evidence>
<dbReference type="InterPro" id="IPR011701">
    <property type="entry name" value="MFS"/>
</dbReference>
<evidence type="ECO:0000256" key="2">
    <source>
        <dbReference type="ARBA" id="ARBA00022448"/>
    </source>
</evidence>
<keyword evidence="9" id="KW-0762">Sugar transport</keyword>
<dbReference type="GO" id="GO:0005886">
    <property type="term" value="C:plasma membrane"/>
    <property type="evidence" value="ECO:0007669"/>
    <property type="project" value="UniProtKB-SubCell"/>
</dbReference>
<feature type="transmembrane region" description="Helical" evidence="7">
    <location>
        <begin position="299"/>
        <end position="323"/>
    </location>
</feature>
<dbReference type="CDD" id="cd17324">
    <property type="entry name" value="MFS_NepI_like"/>
    <property type="match status" value="1"/>
</dbReference>
<feature type="domain" description="Major facilitator superfamily (MFS) profile" evidence="8">
    <location>
        <begin position="11"/>
        <end position="390"/>
    </location>
</feature>
<dbReference type="SUPFAM" id="SSF103473">
    <property type="entry name" value="MFS general substrate transporter"/>
    <property type="match status" value="1"/>
</dbReference>
<protein>
    <submittedName>
        <fullName evidence="9">MFS sugar transporter</fullName>
    </submittedName>
</protein>
<evidence type="ECO:0000256" key="7">
    <source>
        <dbReference type="SAM" id="Phobius"/>
    </source>
</evidence>
<feature type="transmembrane region" description="Helical" evidence="7">
    <location>
        <begin position="242"/>
        <end position="263"/>
    </location>
</feature>
<evidence type="ECO:0000256" key="6">
    <source>
        <dbReference type="ARBA" id="ARBA00023136"/>
    </source>
</evidence>
<feature type="transmembrane region" description="Helical" evidence="7">
    <location>
        <begin position="12"/>
        <end position="36"/>
    </location>
</feature>
<gene>
    <name evidence="9" type="ORF">BAGA_15045</name>
</gene>
<evidence type="ECO:0000313" key="9">
    <source>
        <dbReference type="EMBL" id="KEK22987.1"/>
    </source>
</evidence>
<name>A0A073K982_9BACI</name>
<feature type="transmembrane region" description="Helical" evidence="7">
    <location>
        <begin position="42"/>
        <end position="65"/>
    </location>
</feature>
<dbReference type="PANTHER" id="PTHR43124">
    <property type="entry name" value="PURINE EFFLUX PUMP PBUE"/>
    <property type="match status" value="1"/>
</dbReference>
<dbReference type="InterPro" id="IPR050189">
    <property type="entry name" value="MFS_Efflux_Transporters"/>
</dbReference>
<organism evidence="9 10">
    <name type="scientific">Bacillus gaemokensis</name>
    <dbReference type="NCBI Taxonomy" id="574375"/>
    <lineage>
        <taxon>Bacteria</taxon>
        <taxon>Bacillati</taxon>
        <taxon>Bacillota</taxon>
        <taxon>Bacilli</taxon>
        <taxon>Bacillales</taxon>
        <taxon>Bacillaceae</taxon>
        <taxon>Bacillus</taxon>
        <taxon>Bacillus cereus group</taxon>
    </lineage>
</organism>
<feature type="transmembrane region" description="Helical" evidence="7">
    <location>
        <begin position="165"/>
        <end position="186"/>
    </location>
</feature>
<dbReference type="PROSITE" id="PS50850">
    <property type="entry name" value="MFS"/>
    <property type="match status" value="1"/>
</dbReference>
<keyword evidence="10" id="KW-1185">Reference proteome</keyword>
<keyword evidence="3" id="KW-1003">Cell membrane</keyword>
<evidence type="ECO:0000259" key="8">
    <source>
        <dbReference type="PROSITE" id="PS50850"/>
    </source>
</evidence>
<feature type="transmembrane region" description="Helical" evidence="7">
    <location>
        <begin position="77"/>
        <end position="101"/>
    </location>
</feature>
<feature type="transmembrane region" description="Helical" evidence="7">
    <location>
        <begin position="364"/>
        <end position="382"/>
    </location>
</feature>
<sequence length="392" mass="42368">MMNTRNNSTLALLTLAISAFTIGVTEFISVCLLPLISNDLDVSVSMAGLTVTIYALGVTIGAPILTSLTAGIPRKKLLLLVMLVFIIGNGLSVLVPNLYILLIGRTITSFTHGVFMSIGSLMAASLVSENKRAQAISIMFSGLTIATITGVPIGTFIGIQFGWRMAFLFITIIGVIAYFSTLLLVPKSEEKGEPSTLKDFKELFTNTRLLFVFIITAFVSSGTFTVFTYLSPLLQNVTKYSLNTVTIILFLYGIMIAVGNLIGGKVTNTHPLHSLSNIFIFHALVLLLLYFTVSFKVLGLITVMLMGLFAFMNVPGLQLYTLVLAERISPKTTHVASAINIASFNIGIATGSYIGSIIIKHSSIVNITWVGSLLVLIGLLLTQISKKWDPKI</sequence>
<comment type="caution">
    <text evidence="9">The sequence shown here is derived from an EMBL/GenBank/DDBJ whole genome shotgun (WGS) entry which is preliminary data.</text>
</comment>
<accession>A0A073K982</accession>
<dbReference type="EMBL" id="JOTM01000022">
    <property type="protein sequence ID" value="KEK22987.1"/>
    <property type="molecule type" value="Genomic_DNA"/>
</dbReference>
<evidence type="ECO:0000256" key="3">
    <source>
        <dbReference type="ARBA" id="ARBA00022475"/>
    </source>
</evidence>
<reference evidence="9 10" key="1">
    <citation type="submission" date="2014-06" db="EMBL/GenBank/DDBJ databases">
        <title>Draft genome sequence of Bacillus gaemokensis JCM 15801 (MCCC 1A00707).</title>
        <authorList>
            <person name="Lai Q."/>
            <person name="Liu Y."/>
            <person name="Shao Z."/>
        </authorList>
    </citation>
    <scope>NUCLEOTIDE SEQUENCE [LARGE SCALE GENOMIC DNA]</scope>
    <source>
        <strain evidence="9 10">JCM 15801</strain>
    </source>
</reference>
<keyword evidence="5 7" id="KW-1133">Transmembrane helix</keyword>
<evidence type="ECO:0000256" key="4">
    <source>
        <dbReference type="ARBA" id="ARBA00022692"/>
    </source>
</evidence>
<dbReference type="Gene3D" id="1.20.1250.20">
    <property type="entry name" value="MFS general substrate transporter like domains"/>
    <property type="match status" value="1"/>
</dbReference>
<dbReference type="OrthoDB" id="9788453at2"/>
<dbReference type="InterPro" id="IPR036259">
    <property type="entry name" value="MFS_trans_sf"/>
</dbReference>
<evidence type="ECO:0000256" key="1">
    <source>
        <dbReference type="ARBA" id="ARBA00004651"/>
    </source>
</evidence>
<dbReference type="Proteomes" id="UP000027778">
    <property type="component" value="Unassembled WGS sequence"/>
</dbReference>
<dbReference type="InterPro" id="IPR020846">
    <property type="entry name" value="MFS_dom"/>
</dbReference>
<dbReference type="PANTHER" id="PTHR43124:SF8">
    <property type="entry name" value="INNER MEMBRANE TRANSPORT PROTEIN YDHP"/>
    <property type="match status" value="1"/>
</dbReference>
<dbReference type="GO" id="GO:0022857">
    <property type="term" value="F:transmembrane transporter activity"/>
    <property type="evidence" value="ECO:0007669"/>
    <property type="project" value="InterPro"/>
</dbReference>
<feature type="transmembrane region" description="Helical" evidence="7">
    <location>
        <begin position="275"/>
        <end position="293"/>
    </location>
</feature>
<dbReference type="AlphaFoldDB" id="A0A073K982"/>
<dbReference type="eggNOG" id="COG2814">
    <property type="taxonomic scope" value="Bacteria"/>
</dbReference>
<keyword evidence="2" id="KW-0813">Transport</keyword>
<keyword evidence="4 7" id="KW-0812">Transmembrane</keyword>
<dbReference type="STRING" id="574375.AZF08_23595"/>